<keyword evidence="2" id="KW-1185">Reference proteome</keyword>
<name>A0A8C6DF64_MOSMO</name>
<dbReference type="Proteomes" id="UP000694544">
    <property type="component" value="Unplaced"/>
</dbReference>
<accession>A0A8C6DF64</accession>
<dbReference type="Ensembl" id="ENSMMST00000015899.1">
    <property type="protein sequence ID" value="ENSMMSP00000014404.1"/>
    <property type="gene ID" value="ENSMMSG00000010993.1"/>
</dbReference>
<evidence type="ECO:0000313" key="2">
    <source>
        <dbReference type="Proteomes" id="UP000694544"/>
    </source>
</evidence>
<dbReference type="AlphaFoldDB" id="A0A8C6DF64"/>
<protein>
    <submittedName>
        <fullName evidence="1">Uncharacterized protein</fullName>
    </submittedName>
</protein>
<evidence type="ECO:0000313" key="1">
    <source>
        <dbReference type="Ensembl" id="ENSMMSP00000014404.1"/>
    </source>
</evidence>
<reference evidence="1" key="1">
    <citation type="submission" date="2025-08" db="UniProtKB">
        <authorList>
            <consortium name="Ensembl"/>
        </authorList>
    </citation>
    <scope>IDENTIFICATION</scope>
</reference>
<organism evidence="1 2">
    <name type="scientific">Moschus moschiferus</name>
    <name type="common">Siberian musk deer</name>
    <name type="synonym">Moschus sibiricus</name>
    <dbReference type="NCBI Taxonomy" id="68415"/>
    <lineage>
        <taxon>Eukaryota</taxon>
        <taxon>Metazoa</taxon>
        <taxon>Chordata</taxon>
        <taxon>Craniata</taxon>
        <taxon>Vertebrata</taxon>
        <taxon>Euteleostomi</taxon>
        <taxon>Mammalia</taxon>
        <taxon>Eutheria</taxon>
        <taxon>Laurasiatheria</taxon>
        <taxon>Artiodactyla</taxon>
        <taxon>Ruminantia</taxon>
        <taxon>Pecora</taxon>
        <taxon>Moschidae</taxon>
        <taxon>Moschus</taxon>
    </lineage>
</organism>
<reference evidence="1" key="2">
    <citation type="submission" date="2025-09" db="UniProtKB">
        <authorList>
            <consortium name="Ensembl"/>
        </authorList>
    </citation>
    <scope>IDENTIFICATION</scope>
</reference>
<proteinExistence type="predicted"/>
<sequence length="69" mass="8374">MFLSSHQCKVYRVNECICYLHAQTLFSNIIPHKKNQDSSEKWLILGLRKRKYKRNLEYLVIEYAGNFRH</sequence>